<comment type="caution">
    <text evidence="1">The sequence shown here is derived from an EMBL/GenBank/DDBJ whole genome shotgun (WGS) entry which is preliminary data.</text>
</comment>
<reference evidence="1 2" key="1">
    <citation type="submission" date="2019-02" db="EMBL/GenBank/DDBJ databases">
        <authorList>
            <person name="Li Y."/>
        </authorList>
    </citation>
    <scope>NUCLEOTIDE SEQUENCE [LARGE SCALE GENOMIC DNA]</scope>
    <source>
        <strain evidence="1 2">30C10-4-7</strain>
    </source>
</reference>
<dbReference type="Proteomes" id="UP000292855">
    <property type="component" value="Unassembled WGS sequence"/>
</dbReference>
<keyword evidence="2" id="KW-1185">Reference proteome</keyword>
<dbReference type="EMBL" id="SGIT01000001">
    <property type="protein sequence ID" value="RZF62585.1"/>
    <property type="molecule type" value="Genomic_DNA"/>
</dbReference>
<proteinExistence type="predicted"/>
<evidence type="ECO:0000313" key="2">
    <source>
        <dbReference type="Proteomes" id="UP000292855"/>
    </source>
</evidence>
<organism evidence="1 2">
    <name type="scientific">Sphingobacterium corticibacterium</name>
    <dbReference type="NCBI Taxonomy" id="2484746"/>
    <lineage>
        <taxon>Bacteria</taxon>
        <taxon>Pseudomonadati</taxon>
        <taxon>Bacteroidota</taxon>
        <taxon>Sphingobacteriia</taxon>
        <taxon>Sphingobacteriales</taxon>
        <taxon>Sphingobacteriaceae</taxon>
        <taxon>Sphingobacterium</taxon>
    </lineage>
</organism>
<gene>
    <name evidence="1" type="ORF">EWE74_07265</name>
</gene>
<sequence length="68" mass="7804">MVNAALSEKGIFRHGYNDRLLLQFGVLNKQQIDLILSKPQALELKKDEYFSEAGKVPKHLGFVLEYKI</sequence>
<name>A0A4Q6XS43_9SPHI</name>
<dbReference type="OrthoDB" id="758145at2"/>
<accession>A0A4Q6XS43</accession>
<protein>
    <submittedName>
        <fullName evidence="1">Uncharacterized protein</fullName>
    </submittedName>
</protein>
<dbReference type="AlphaFoldDB" id="A0A4Q6XS43"/>
<evidence type="ECO:0000313" key="1">
    <source>
        <dbReference type="EMBL" id="RZF62585.1"/>
    </source>
</evidence>